<gene>
    <name evidence="2" type="ORF">COLO4_24028</name>
</gene>
<reference evidence="3" key="1">
    <citation type="submission" date="2013-09" db="EMBL/GenBank/DDBJ databases">
        <title>Corchorus olitorius genome sequencing.</title>
        <authorList>
            <person name="Alam M."/>
            <person name="Haque M.S."/>
            <person name="Islam M.S."/>
            <person name="Emdad E.M."/>
            <person name="Islam M.M."/>
            <person name="Ahmed B."/>
            <person name="Halim A."/>
            <person name="Hossen Q.M.M."/>
            <person name="Hossain M.Z."/>
            <person name="Ahmed R."/>
            <person name="Khan M.M."/>
            <person name="Islam R."/>
            <person name="Rashid M.M."/>
            <person name="Khan S.A."/>
            <person name="Rahman M.S."/>
            <person name="Alam M."/>
            <person name="Yahiya A.S."/>
            <person name="Khan M.S."/>
            <person name="Azam M.S."/>
            <person name="Haque T."/>
            <person name="Lashkar M.Z.H."/>
            <person name="Akhand A.I."/>
            <person name="Morshed G."/>
            <person name="Roy S."/>
            <person name="Uddin K.S."/>
            <person name="Rabeya T."/>
            <person name="Hossain A.S."/>
            <person name="Chowdhury A."/>
            <person name="Snigdha A.R."/>
            <person name="Mortoza M.S."/>
            <person name="Matin S.A."/>
            <person name="Hoque S.M.E."/>
            <person name="Islam M.K."/>
            <person name="Roy D.K."/>
            <person name="Haider R."/>
            <person name="Moosa M.M."/>
            <person name="Elias S.M."/>
            <person name="Hasan A.M."/>
            <person name="Jahan S."/>
            <person name="Shafiuddin M."/>
            <person name="Mahmood N."/>
            <person name="Shommy N.S."/>
        </authorList>
    </citation>
    <scope>NUCLEOTIDE SEQUENCE [LARGE SCALE GENOMIC DNA]</scope>
    <source>
        <strain evidence="3">cv. O-4</strain>
    </source>
</reference>
<evidence type="ECO:0000313" key="3">
    <source>
        <dbReference type="Proteomes" id="UP000187203"/>
    </source>
</evidence>
<feature type="region of interest" description="Disordered" evidence="1">
    <location>
        <begin position="216"/>
        <end position="249"/>
    </location>
</feature>
<organism evidence="2 3">
    <name type="scientific">Corchorus olitorius</name>
    <dbReference type="NCBI Taxonomy" id="93759"/>
    <lineage>
        <taxon>Eukaryota</taxon>
        <taxon>Viridiplantae</taxon>
        <taxon>Streptophyta</taxon>
        <taxon>Embryophyta</taxon>
        <taxon>Tracheophyta</taxon>
        <taxon>Spermatophyta</taxon>
        <taxon>Magnoliopsida</taxon>
        <taxon>eudicotyledons</taxon>
        <taxon>Gunneridae</taxon>
        <taxon>Pentapetalae</taxon>
        <taxon>rosids</taxon>
        <taxon>malvids</taxon>
        <taxon>Malvales</taxon>
        <taxon>Malvaceae</taxon>
        <taxon>Grewioideae</taxon>
        <taxon>Apeibeae</taxon>
        <taxon>Corchorus</taxon>
    </lineage>
</organism>
<proteinExistence type="predicted"/>
<dbReference type="Proteomes" id="UP000187203">
    <property type="component" value="Unassembled WGS sequence"/>
</dbReference>
<comment type="caution">
    <text evidence="2">The sequence shown here is derived from an EMBL/GenBank/DDBJ whole genome shotgun (WGS) entry which is preliminary data.</text>
</comment>
<accession>A0A1R3IDC0</accession>
<feature type="region of interest" description="Disordered" evidence="1">
    <location>
        <begin position="165"/>
        <end position="200"/>
    </location>
</feature>
<sequence length="249" mass="27907">MDIKRMLNEQMRKIEHIRGLPNYYDMQEKIVKILIDHNKFDIMNYLIFLLRNLLTMDFGLSNSDIGETSQMGVLRAAALTNLAPFPTTSTPSAEREGLPPLDFSFVIPTNNPFISEIALDLNVTAALLPIDRTYTLVQIPNTKPFITETTAPIIPLLVNMSDDTKSSPPDVITPFLTNKRKRSNFQDGSSEGSQPSSEEFVSKKLLTKQFISLEVKEETSSSQVPIEEEEHDLFLGLGQAVPQQPPQSP</sequence>
<protein>
    <submittedName>
        <fullName evidence="2">Uncharacterized protein</fullName>
    </submittedName>
</protein>
<feature type="compositionally biased region" description="Low complexity" evidence="1">
    <location>
        <begin position="188"/>
        <end position="199"/>
    </location>
</feature>
<dbReference type="EMBL" id="AWUE01018419">
    <property type="protein sequence ID" value="OMO80587.1"/>
    <property type="molecule type" value="Genomic_DNA"/>
</dbReference>
<evidence type="ECO:0000313" key="2">
    <source>
        <dbReference type="EMBL" id="OMO80587.1"/>
    </source>
</evidence>
<name>A0A1R3IDC0_9ROSI</name>
<evidence type="ECO:0000256" key="1">
    <source>
        <dbReference type="SAM" id="MobiDB-lite"/>
    </source>
</evidence>
<keyword evidence="3" id="KW-1185">Reference proteome</keyword>
<dbReference type="AlphaFoldDB" id="A0A1R3IDC0"/>